<dbReference type="InterPro" id="IPR008979">
    <property type="entry name" value="Galactose-bd-like_sf"/>
</dbReference>
<reference evidence="2 3" key="1">
    <citation type="submission" date="2019-08" db="EMBL/GenBank/DDBJ databases">
        <title>Pedobacter sp. nov., isolated from Han river, South Korea.</title>
        <authorList>
            <person name="Lee D.-H."/>
            <person name="Kim Y.-S."/>
            <person name="Hwang E.-M."/>
            <person name="Le Tran T.C."/>
            <person name="Cha C.-J."/>
        </authorList>
    </citation>
    <scope>NUCLEOTIDE SEQUENCE [LARGE SCALE GENOMIC DNA]</scope>
    <source>
        <strain evidence="2 3">CJ43</strain>
    </source>
</reference>
<sequence>MKKPYKKIALALFFSGALSPLFAQNQPTWPQITQQTKPWTRWWWEGSAVDTANLSWMLNQYQKAGLGGLEITPIYGVKGQESKFINFTSPKWMDMLTYTLKTAKKLDLGIDMAQASGWPFGGPWVKDEDASKYFAPQTYTLKEGEKLSTPVLYDQKTVLRIVGEKISIDKIKEPITANENLQLHAFDQVRYPKKLKAQTLIGYSTKGEILDLTDKLDQQGQLNWTAPKGKGNWTLYALFQGLHGKMVERAGPGGEGYAIDHFSLKATENYLSYFDKAFNGYDLSYLRAFFNDSYEVDDAFGEASWTPDFLTEFKTRRGYDLRNFLPALFGATDDKLQATRVLIDYRQTISDLLLENYTEAWHKWAQGKGKLIRNQAHGSPANILDLYAATDIPEAEGTDILRVKFASSAAHVTGKLLSSSEAATWENDHFLSSLSDVKKALDVFLLGGINHNFYHGANYTPKDAAWPGWIFYAAVHFTPNNSFWDDFSALNNYVARSQSFLQKGKADNDILLYLPMADSYAEREKAIIRHYDGIEHGFKNTPFEHVATSLNKSGYAFDYISDKQILATSVANNQIKTADISYKTILVPAAEFMPLETIQQLLKLADAGANITFYKSLPQDVPGLANLAERQKAFKDVLGLLQFQQNGKLKKALVGKGSIIISDEIPALMDAAQIKAETMKIQGLSTIRRSYEGGKYYFILNESAAAVDTWVNINTKANSVALFNPMTGEKGYAAIRQDAKGTQVYLQLKKGESCILQTFDNEINETSYPYAKAAGNAISLGNEWKVTFIKGGPVLPQPLVLKELKSWTVNGADYEKFSGTAAYTTSFKQPKAKADFYLLDLGKVEQSAKVILNGELLATLIGPDYKLEIPASKIQKKNILEIQVANGMANRASWMDKTNQNYKIFYNINMSSRLPENRGADGLFTAKNWQPKPSGLTSQVSLIPLTHFKP</sequence>
<dbReference type="PANTHER" id="PTHR36848:SF2">
    <property type="entry name" value="SECRETED PROTEIN"/>
    <property type="match status" value="1"/>
</dbReference>
<proteinExistence type="predicted"/>
<evidence type="ECO:0000313" key="2">
    <source>
        <dbReference type="EMBL" id="QEK51383.1"/>
    </source>
</evidence>
<dbReference type="KEGG" id="pej:FYC62_06655"/>
<name>A0A5C0VHR6_9SPHI</name>
<dbReference type="InterPro" id="IPR053161">
    <property type="entry name" value="Ulvan_degrading_GH"/>
</dbReference>
<keyword evidence="2" id="KW-0378">Hydrolase</keyword>
<gene>
    <name evidence="2" type="ORF">FYC62_06655</name>
</gene>
<dbReference type="Pfam" id="PF17132">
    <property type="entry name" value="Glyco_hydro_106"/>
    <property type="match status" value="2"/>
</dbReference>
<evidence type="ECO:0000313" key="3">
    <source>
        <dbReference type="Proteomes" id="UP000323653"/>
    </source>
</evidence>
<dbReference type="PANTHER" id="PTHR36848">
    <property type="entry name" value="DNA-BINDING PROTEIN (PUTATIVE SECRETED PROTEIN)-RELATED"/>
    <property type="match status" value="1"/>
</dbReference>
<keyword evidence="3" id="KW-1185">Reference proteome</keyword>
<dbReference type="EMBL" id="CP043329">
    <property type="protein sequence ID" value="QEK51383.1"/>
    <property type="molecule type" value="Genomic_DNA"/>
</dbReference>
<feature type="chain" id="PRO_5023052758" evidence="1">
    <location>
        <begin position="24"/>
        <end position="950"/>
    </location>
</feature>
<dbReference type="Gene3D" id="2.60.120.260">
    <property type="entry name" value="Galactose-binding domain-like"/>
    <property type="match status" value="1"/>
</dbReference>
<evidence type="ECO:0000256" key="1">
    <source>
        <dbReference type="SAM" id="SignalP"/>
    </source>
</evidence>
<dbReference type="Proteomes" id="UP000323653">
    <property type="component" value="Chromosome"/>
</dbReference>
<accession>A0A5C0VHR6</accession>
<dbReference type="AlphaFoldDB" id="A0A5C0VHR6"/>
<organism evidence="2 3">
    <name type="scientific">Pedobacter aquae</name>
    <dbReference type="NCBI Taxonomy" id="2605747"/>
    <lineage>
        <taxon>Bacteria</taxon>
        <taxon>Pseudomonadati</taxon>
        <taxon>Bacteroidota</taxon>
        <taxon>Sphingobacteriia</taxon>
        <taxon>Sphingobacteriales</taxon>
        <taxon>Sphingobacteriaceae</taxon>
        <taxon>Pedobacter</taxon>
    </lineage>
</organism>
<dbReference type="GO" id="GO:0016787">
    <property type="term" value="F:hydrolase activity"/>
    <property type="evidence" value="ECO:0007669"/>
    <property type="project" value="UniProtKB-KW"/>
</dbReference>
<protein>
    <submittedName>
        <fullName evidence="2">Glycoside hydrolase family 2 protein</fullName>
    </submittedName>
</protein>
<feature type="signal peptide" evidence="1">
    <location>
        <begin position="1"/>
        <end position="23"/>
    </location>
</feature>
<dbReference type="NCBIfam" id="NF045579">
    <property type="entry name" value="rhamnoside_JR"/>
    <property type="match status" value="1"/>
</dbReference>
<dbReference type="SUPFAM" id="SSF49785">
    <property type="entry name" value="Galactose-binding domain-like"/>
    <property type="match status" value="1"/>
</dbReference>
<keyword evidence="1" id="KW-0732">Signal</keyword>
<dbReference type="RefSeq" id="WP_149074396.1">
    <property type="nucleotide sequence ID" value="NZ_CP043329.1"/>
</dbReference>